<keyword evidence="2" id="KW-1185">Reference proteome</keyword>
<protein>
    <submittedName>
        <fullName evidence="1">Homolog to eHP20-ORF160</fullName>
    </submittedName>
</protein>
<gene>
    <name evidence="1" type="ORF">HHUB_2321</name>
</gene>
<organism evidence="1 2">
    <name type="scientific">Halobacterium hubeiense</name>
    <dbReference type="NCBI Taxonomy" id="1407499"/>
    <lineage>
        <taxon>Archaea</taxon>
        <taxon>Methanobacteriati</taxon>
        <taxon>Methanobacteriota</taxon>
        <taxon>Stenosarchaea group</taxon>
        <taxon>Halobacteria</taxon>
        <taxon>Halobacteriales</taxon>
        <taxon>Halobacteriaceae</taxon>
        <taxon>Halobacterium</taxon>
    </lineage>
</organism>
<name>A0A0U5H3W5_9EURY</name>
<dbReference type="EMBL" id="LN831302">
    <property type="protein sequence ID" value="CQH56036.1"/>
    <property type="molecule type" value="Genomic_DNA"/>
</dbReference>
<dbReference type="RefSeq" id="WP_059056727.1">
    <property type="nucleotide sequence ID" value="NZ_CEML01000011.1"/>
</dbReference>
<dbReference type="OrthoDB" id="250797at2157"/>
<evidence type="ECO:0000313" key="2">
    <source>
        <dbReference type="Proteomes" id="UP000066737"/>
    </source>
</evidence>
<dbReference type="GeneID" id="91109773"/>
<proteinExistence type="predicted"/>
<dbReference type="AlphaFoldDB" id="A0A0U5H3W5"/>
<dbReference type="KEGG" id="hhb:Hhub_2321"/>
<evidence type="ECO:0000313" key="1">
    <source>
        <dbReference type="EMBL" id="CQH56036.1"/>
    </source>
</evidence>
<accession>A0A0U5H3W5</accession>
<dbReference type="Proteomes" id="UP000066737">
    <property type="component" value="Chromosome I"/>
</dbReference>
<sequence>MNNKRHHDEYDGRKDLQDAGWQVSKRDAVAFNSGSETDRHLVAKTLVAKVLRDRGYRVDTEVVKDGVGEIDVVAYGLDEPPFAVEVETNPTKAVVSDKLSRYYRGEPFCECYVLDPTEMPDSLEAAREWVEAKL</sequence>
<reference evidence="2" key="1">
    <citation type="journal article" date="2016" name="Environ. Microbiol.">
        <title>The complete genome of a viable archaeum isolated from 123-million-year-old rock salt.</title>
        <authorList>
            <person name="Jaakkola S.T."/>
            <person name="Pfeiffer F."/>
            <person name="Ravantti J.J."/>
            <person name="Guo Q."/>
            <person name="Liu Y."/>
            <person name="Chen X."/>
            <person name="Ma H."/>
            <person name="Yang C."/>
            <person name="Oksanen H.M."/>
            <person name="Bamford D.H."/>
        </authorList>
    </citation>
    <scope>NUCLEOTIDE SEQUENCE</scope>
    <source>
        <strain evidence="2">JI20-1</strain>
    </source>
</reference>